<dbReference type="InterPro" id="IPR038622">
    <property type="entry name" value="CDPS_sf"/>
</dbReference>
<dbReference type="NCBIfam" id="TIGR04539">
    <property type="entry name" value="tRNA_cyclodipep"/>
    <property type="match status" value="1"/>
</dbReference>
<organism evidence="4 5">
    <name type="scientific">Streptomyces alkaliterrae</name>
    <dbReference type="NCBI Taxonomy" id="2213162"/>
    <lineage>
        <taxon>Bacteria</taxon>
        <taxon>Bacillati</taxon>
        <taxon>Actinomycetota</taxon>
        <taxon>Actinomycetes</taxon>
        <taxon>Kitasatosporales</taxon>
        <taxon>Streptomycetaceae</taxon>
        <taxon>Streptomyces</taxon>
    </lineage>
</organism>
<proteinExistence type="inferred from homology"/>
<gene>
    <name evidence="4" type="ORF">FNX44_012570</name>
</gene>
<evidence type="ECO:0000313" key="4">
    <source>
        <dbReference type="EMBL" id="MQS02691.1"/>
    </source>
</evidence>
<evidence type="ECO:0000256" key="2">
    <source>
        <dbReference type="ARBA" id="ARBA00022679"/>
    </source>
</evidence>
<protein>
    <recommendedName>
        <fullName evidence="3">Cyclodipeptide synthase</fullName>
    </recommendedName>
</protein>
<comment type="caution">
    <text evidence="4">The sequence shown here is derived from an EMBL/GenBank/DDBJ whole genome shotgun (WGS) entry which is preliminary data.</text>
</comment>
<dbReference type="Pfam" id="PF16715">
    <property type="entry name" value="CDPS"/>
    <property type="match status" value="1"/>
</dbReference>
<comment type="similarity">
    <text evidence="1">Belongs to the CDPS family.</text>
</comment>
<keyword evidence="5" id="KW-1185">Reference proteome</keyword>
<dbReference type="Gene3D" id="3.40.50.11710">
    <property type="entry name" value="Cyclodipeptide synthase"/>
    <property type="match status" value="1"/>
</dbReference>
<accession>A0A5P0YQV4</accession>
<keyword evidence="2" id="KW-0808">Transferase</keyword>
<dbReference type="OrthoDB" id="2895472at2"/>
<sequence>MRILILTQATIAPAETIRCRPYTDHCRVIAAAGDHAVIGVSPGNSFFSAERVNALARWGLDHFGQVDLVYTDLHVAAMYEALGYAPDAARRKAVKNIRGVRAKVTNAAAAADPSGRRLRARPVSALTDNTAYRRLHAEVGELLEHDSEFKSICDELAEIFLDGKLRPEEPITEQQRAVCRAYVCAEVPLFLDSPAIFSVPSSLNCYHQALPLADLIYSRGAGLRASRNQGHGILTPAAEEAAA</sequence>
<dbReference type="GO" id="GO:0016755">
    <property type="term" value="F:aminoacyltransferase activity"/>
    <property type="evidence" value="ECO:0007669"/>
    <property type="project" value="InterPro"/>
</dbReference>
<evidence type="ECO:0000256" key="3">
    <source>
        <dbReference type="ARBA" id="ARBA00030771"/>
    </source>
</evidence>
<dbReference type="Proteomes" id="UP000320857">
    <property type="component" value="Unassembled WGS sequence"/>
</dbReference>
<name>A0A5P0YQV4_9ACTN</name>
<evidence type="ECO:0000256" key="1">
    <source>
        <dbReference type="ARBA" id="ARBA00006034"/>
    </source>
</evidence>
<dbReference type="AlphaFoldDB" id="A0A5P0YQV4"/>
<dbReference type="EMBL" id="VJYK02000108">
    <property type="protein sequence ID" value="MQS02691.1"/>
    <property type="molecule type" value="Genomic_DNA"/>
</dbReference>
<reference evidence="4 5" key="1">
    <citation type="submission" date="2019-10" db="EMBL/GenBank/DDBJ databases">
        <title>Streptomyces sp. nov., a novel actinobacterium isolated from alkaline environment.</title>
        <authorList>
            <person name="Golinska P."/>
        </authorList>
    </citation>
    <scope>NUCLEOTIDE SEQUENCE [LARGE SCALE GENOMIC DNA]</scope>
    <source>
        <strain evidence="4 5">OF1</strain>
    </source>
</reference>
<evidence type="ECO:0000313" key="5">
    <source>
        <dbReference type="Proteomes" id="UP000320857"/>
    </source>
</evidence>
<dbReference type="InterPro" id="IPR030903">
    <property type="entry name" value="CDPS"/>
</dbReference>